<evidence type="ECO:0000256" key="1">
    <source>
        <dbReference type="SAM" id="MobiDB-lite"/>
    </source>
</evidence>
<gene>
    <name evidence="2" type="ORF">E4Q08_22280</name>
</gene>
<dbReference type="RefSeq" id="WP_169072011.1">
    <property type="nucleotide sequence ID" value="NZ_JAZKUC010000001.1"/>
</dbReference>
<sequence>MIPLRTRTAVGRADLLRVYAEQGEQALEQAAGALGYDRQEAPPLVTAFANVSISPFVMAFAETFSPLPERPATLPAARFFHVTEHRQTDPQPGDGPNGAPPWLADAQVLSEDSRPPPGSVRLPVPQPLTRWSRLWPFLRRTLGQTVDSRQPDLPRLVDRLTRGEVLHRIPMLRRHGWSPRIAILADYNRQTQPFHRDFNRLCRAPSKSATANSDSIGACSPASPAGNRSSGGRCRARRSTGRCRLRRHPC</sequence>
<dbReference type="Proteomes" id="UP000886469">
    <property type="component" value="Unassembled WGS sequence"/>
</dbReference>
<evidence type="ECO:0000313" key="2">
    <source>
        <dbReference type="EMBL" id="NMQ07768.1"/>
    </source>
</evidence>
<accession>A0ABX1TFA5</accession>
<keyword evidence="3" id="KW-1185">Reference proteome</keyword>
<feature type="region of interest" description="Disordered" evidence="1">
    <location>
        <begin position="207"/>
        <end position="238"/>
    </location>
</feature>
<name>A0ABX1TFA5_9PROT</name>
<organism evidence="2 3">
    <name type="scientific">Candidatus Accumulibacter contiguus</name>
    <dbReference type="NCBI Taxonomy" id="2954381"/>
    <lineage>
        <taxon>Bacteria</taxon>
        <taxon>Pseudomonadati</taxon>
        <taxon>Pseudomonadota</taxon>
        <taxon>Betaproteobacteria</taxon>
        <taxon>Candidatus Accumulibacter</taxon>
    </lineage>
</organism>
<dbReference type="EMBL" id="SPMX01000093">
    <property type="protein sequence ID" value="NMQ07768.1"/>
    <property type="molecule type" value="Genomic_DNA"/>
</dbReference>
<proteinExistence type="predicted"/>
<reference evidence="2" key="1">
    <citation type="submission" date="2019-03" db="EMBL/GenBank/DDBJ databases">
        <title>Metabolic reconstructions from genomes of highly enriched 'Candidatus Accumulibacter' and 'Candidatus Competibacter' bioreactor populations.</title>
        <authorList>
            <person name="Annavajhala M.K."/>
            <person name="Welles L."/>
            <person name="Abbas B."/>
            <person name="Sorokin D."/>
            <person name="Park H."/>
            <person name="Van Loosdrecht M."/>
            <person name="Chandran K."/>
        </authorList>
    </citation>
    <scope>NUCLEOTIDE SEQUENCE</scope>
    <source>
        <strain evidence="2">SBR_L</strain>
    </source>
</reference>
<evidence type="ECO:0000313" key="3">
    <source>
        <dbReference type="Proteomes" id="UP000886469"/>
    </source>
</evidence>
<protein>
    <submittedName>
        <fullName evidence="2">Uncharacterized protein</fullName>
    </submittedName>
</protein>
<comment type="caution">
    <text evidence="2">The sequence shown here is derived from an EMBL/GenBank/DDBJ whole genome shotgun (WGS) entry which is preliminary data.</text>
</comment>